<accession>A0A256JYW4</accession>
<dbReference type="AlphaFoldDB" id="A0A256JYW4"/>
<protein>
    <submittedName>
        <fullName evidence="1">Uncharacterized protein</fullName>
    </submittedName>
</protein>
<reference evidence="1 2" key="1">
    <citation type="journal article" date="2014" name="Front. Microbiol.">
        <title>Population and genomic analysis of the genus Halorubrum.</title>
        <authorList>
            <person name="Fullmer M.S."/>
            <person name="Soucy S.M."/>
            <person name="Swithers K.S."/>
            <person name="Makkay A.M."/>
            <person name="Wheeler R."/>
            <person name="Ventosa A."/>
            <person name="Gogarten J.P."/>
            <person name="Papke R.T."/>
        </authorList>
    </citation>
    <scope>NUCLEOTIDE SEQUENCE [LARGE SCALE GENOMIC DNA]</scope>
    <source>
        <strain evidence="1 2">Ec15</strain>
    </source>
</reference>
<name>A0A256JYW4_HALEZ</name>
<dbReference type="RefSeq" id="WP_094495166.1">
    <property type="nucleotide sequence ID" value="NZ_NHPD01000041.1"/>
</dbReference>
<comment type="caution">
    <text evidence="1">The sequence shown here is derived from an EMBL/GenBank/DDBJ whole genome shotgun (WGS) entry which is preliminary data.</text>
</comment>
<dbReference type="EMBL" id="NHPD01000041">
    <property type="protein sequence ID" value="OYR73407.1"/>
    <property type="molecule type" value="Genomic_DNA"/>
</dbReference>
<proteinExistence type="predicted"/>
<evidence type="ECO:0000313" key="1">
    <source>
        <dbReference type="EMBL" id="OYR73407.1"/>
    </source>
</evidence>
<sequence length="227" mass="25889">METEKTIISEHSNLAAKLLRNLENFVDEVGKRGCTTHFGDVLANGDRLEGVDLTQEPERFTEDHLIFPILRSLGHDYRARPTRYAPRWPDKRGTPDFALETLPVEVAKRNDIRLFGEAKAPKRLGDAHNDVREYLASDLDYHAVVFLTDGIEWELWTRPRGADGGHRTPVAKASLSSALETVLRRNKECETYVRHDVREDLDEVTFEGFLSEDVLEIVGEQFGVQYP</sequence>
<organism evidence="1 2">
    <name type="scientific">Halorubrum ezzemoulense</name>
    <name type="common">Halorubrum chaoviator</name>
    <dbReference type="NCBI Taxonomy" id="337243"/>
    <lineage>
        <taxon>Archaea</taxon>
        <taxon>Methanobacteriati</taxon>
        <taxon>Methanobacteriota</taxon>
        <taxon>Stenosarchaea group</taxon>
        <taxon>Halobacteria</taxon>
        <taxon>Halobacteriales</taxon>
        <taxon>Haloferacaceae</taxon>
        <taxon>Halorubrum</taxon>
    </lineage>
</organism>
<evidence type="ECO:0000313" key="2">
    <source>
        <dbReference type="Proteomes" id="UP000216925"/>
    </source>
</evidence>
<gene>
    <name evidence="1" type="ORF">DJ76_10095</name>
</gene>
<dbReference type="Proteomes" id="UP000216925">
    <property type="component" value="Unassembled WGS sequence"/>
</dbReference>